<reference evidence="1 2" key="1">
    <citation type="submission" date="2014-10" db="EMBL/GenBank/DDBJ databases">
        <title>Genome sequence of Novosphingobium malaysiense MUSC 273(T).</title>
        <authorList>
            <person name="Lee L.-H."/>
        </authorList>
    </citation>
    <scope>NUCLEOTIDE SEQUENCE [LARGE SCALE GENOMIC DNA]</scope>
    <source>
        <strain evidence="1 2">MUSC 273</strain>
    </source>
</reference>
<keyword evidence="2" id="KW-1185">Reference proteome</keyword>
<gene>
    <name evidence="1" type="ORF">LK12_15940</name>
</gene>
<evidence type="ECO:0000313" key="1">
    <source>
        <dbReference type="EMBL" id="KHK90433.1"/>
    </source>
</evidence>
<dbReference type="PANTHER" id="PTHR11941:SF133">
    <property type="entry name" value="1,2-EPOXYPHENYLACETYL-COA ISOMERASE"/>
    <property type="match status" value="1"/>
</dbReference>
<dbReference type="InterPro" id="IPR029045">
    <property type="entry name" value="ClpP/crotonase-like_dom_sf"/>
</dbReference>
<evidence type="ECO:0008006" key="3">
    <source>
        <dbReference type="Google" id="ProtNLM"/>
    </source>
</evidence>
<dbReference type="Proteomes" id="UP000031057">
    <property type="component" value="Unassembled WGS sequence"/>
</dbReference>
<organism evidence="1 2">
    <name type="scientific">Novosphingobium malaysiense</name>
    <dbReference type="NCBI Taxonomy" id="1348853"/>
    <lineage>
        <taxon>Bacteria</taxon>
        <taxon>Pseudomonadati</taxon>
        <taxon>Pseudomonadota</taxon>
        <taxon>Alphaproteobacteria</taxon>
        <taxon>Sphingomonadales</taxon>
        <taxon>Sphingomonadaceae</taxon>
        <taxon>Novosphingobium</taxon>
    </lineage>
</organism>
<sequence>MTGNEAVQTSLERGVLTVTLNRPDRGNAWNGAMTRGYFGVLDQAARCGDVRAIVVTGQGKAFCVGGDSEKLSEASESGQAASSVALPFWHPMTIAKPIIAAINGACFGIGLQQALCCDLRFASNDAKFSTAYARRGLVAEFGMSWLLPRLVGTGHAMDLLLSARLARAEEADRIGLVNRVVPAKDLLDVATGYARDLASQCSPRSMQAIKYQLWQDLMSDIASSATRSEDLLAQAASGEDFKEGLKSWMEKRPPAFPPLPEDLAFLSYE</sequence>
<dbReference type="SUPFAM" id="SSF52096">
    <property type="entry name" value="ClpP/crotonase"/>
    <property type="match status" value="1"/>
</dbReference>
<dbReference type="STRING" id="1348853.LK12_15940"/>
<proteinExistence type="predicted"/>
<comment type="caution">
    <text evidence="1">The sequence shown here is derived from an EMBL/GenBank/DDBJ whole genome shotgun (WGS) entry which is preliminary data.</text>
</comment>
<protein>
    <recommendedName>
        <fullName evidence="3">Enoyl-CoA hydratase</fullName>
    </recommendedName>
</protein>
<dbReference type="GO" id="GO:0003824">
    <property type="term" value="F:catalytic activity"/>
    <property type="evidence" value="ECO:0007669"/>
    <property type="project" value="UniProtKB-ARBA"/>
</dbReference>
<dbReference type="InterPro" id="IPR001753">
    <property type="entry name" value="Enoyl-CoA_hydra/iso"/>
</dbReference>
<name>A0A0B1ZMM5_9SPHN</name>
<accession>A0A0B1ZMM5</accession>
<dbReference type="AlphaFoldDB" id="A0A0B1ZMM5"/>
<dbReference type="Pfam" id="PF00378">
    <property type="entry name" value="ECH_1"/>
    <property type="match status" value="1"/>
</dbReference>
<evidence type="ECO:0000313" key="2">
    <source>
        <dbReference type="Proteomes" id="UP000031057"/>
    </source>
</evidence>
<dbReference type="CDD" id="cd06558">
    <property type="entry name" value="crotonase-like"/>
    <property type="match status" value="1"/>
</dbReference>
<dbReference type="EMBL" id="JTDI01000005">
    <property type="protein sequence ID" value="KHK90433.1"/>
    <property type="molecule type" value="Genomic_DNA"/>
</dbReference>
<dbReference type="GO" id="GO:0006635">
    <property type="term" value="P:fatty acid beta-oxidation"/>
    <property type="evidence" value="ECO:0007669"/>
    <property type="project" value="TreeGrafter"/>
</dbReference>
<dbReference type="Gene3D" id="3.90.226.10">
    <property type="entry name" value="2-enoyl-CoA Hydratase, Chain A, domain 1"/>
    <property type="match status" value="1"/>
</dbReference>
<dbReference type="PANTHER" id="PTHR11941">
    <property type="entry name" value="ENOYL-COA HYDRATASE-RELATED"/>
    <property type="match status" value="1"/>
</dbReference>